<keyword evidence="1" id="KW-0805">Transcription regulation</keyword>
<dbReference type="RefSeq" id="WP_179270957.1">
    <property type="nucleotide sequence ID" value="NZ_MQWB01000001.1"/>
</dbReference>
<evidence type="ECO:0000313" key="5">
    <source>
        <dbReference type="EMBL" id="OZC01746.1"/>
    </source>
</evidence>
<dbReference type="AlphaFoldDB" id="A0A259TVL6"/>
<dbReference type="InterPro" id="IPR014284">
    <property type="entry name" value="RNA_pol_sigma-70_dom"/>
</dbReference>
<dbReference type="PANTHER" id="PTHR43133">
    <property type="entry name" value="RNA POLYMERASE ECF-TYPE SIGMA FACTO"/>
    <property type="match status" value="1"/>
</dbReference>
<dbReference type="GO" id="GO:0006352">
    <property type="term" value="P:DNA-templated transcription initiation"/>
    <property type="evidence" value="ECO:0007669"/>
    <property type="project" value="InterPro"/>
</dbReference>
<dbReference type="InParanoid" id="A0A259TVL6"/>
<dbReference type="InterPro" id="IPR011517">
    <property type="entry name" value="RNA_pol_sigma70_ECF-like"/>
</dbReference>
<sequence>MSSTSPDTPPPGDVTRLLDALRRGEADSDALFRRLYDELRTLARHHRARWRGNETMNTTALVHEAYFKLLGSVEGFENRSHVLGVASRAMRQVLVTYAEAQRALKRGGGVPNLSLDEASTADDGSLLSDEQADTISALDEALTRLAKADERAARIVECRFFGGMSVEETSEALGLSVATVGRSWRAARAWLYGELKPSPLLDL</sequence>
<accession>A0A259TVL6</accession>
<evidence type="ECO:0000256" key="1">
    <source>
        <dbReference type="ARBA" id="ARBA00023015"/>
    </source>
</evidence>
<dbReference type="PANTHER" id="PTHR43133:SF39">
    <property type="entry name" value="SIMILAR TO RNA POLYMERASE SIGMA-E FACTOR"/>
    <property type="match status" value="1"/>
</dbReference>
<dbReference type="InterPro" id="IPR053812">
    <property type="entry name" value="HTH_Sigma70_ECF-like"/>
</dbReference>
<dbReference type="Gene3D" id="1.10.10.10">
    <property type="entry name" value="Winged helix-like DNA-binding domain superfamily/Winged helix DNA-binding domain"/>
    <property type="match status" value="1"/>
</dbReference>
<proteinExistence type="predicted"/>
<protein>
    <recommendedName>
        <fullName evidence="4">RNA polymerase sigma-70 ECF-like HTH domain-containing protein</fullName>
    </recommendedName>
</protein>
<keyword evidence="2" id="KW-0731">Sigma factor</keyword>
<keyword evidence="3" id="KW-0804">Transcription</keyword>
<organism evidence="5 6">
    <name type="scientific">Rubricoccus marinus</name>
    <dbReference type="NCBI Taxonomy" id="716817"/>
    <lineage>
        <taxon>Bacteria</taxon>
        <taxon>Pseudomonadati</taxon>
        <taxon>Rhodothermota</taxon>
        <taxon>Rhodothermia</taxon>
        <taxon>Rhodothermales</taxon>
        <taxon>Rubricoccaceae</taxon>
        <taxon>Rubricoccus</taxon>
    </lineage>
</organism>
<name>A0A259TVL6_9BACT</name>
<dbReference type="NCBIfam" id="TIGR02999">
    <property type="entry name" value="Sig-70_X6"/>
    <property type="match status" value="1"/>
</dbReference>
<dbReference type="SUPFAM" id="SSF88659">
    <property type="entry name" value="Sigma3 and sigma4 domains of RNA polymerase sigma factors"/>
    <property type="match status" value="1"/>
</dbReference>
<evidence type="ECO:0000259" key="4">
    <source>
        <dbReference type="Pfam" id="PF07638"/>
    </source>
</evidence>
<comment type="caution">
    <text evidence="5">The sequence shown here is derived from an EMBL/GenBank/DDBJ whole genome shotgun (WGS) entry which is preliminary data.</text>
</comment>
<dbReference type="Proteomes" id="UP000216446">
    <property type="component" value="Unassembled WGS sequence"/>
</dbReference>
<keyword evidence="6" id="KW-1185">Reference proteome</keyword>
<reference evidence="5 6" key="1">
    <citation type="submission" date="2016-11" db="EMBL/GenBank/DDBJ databases">
        <title>Study of marine rhodopsin-containing bacteria.</title>
        <authorList>
            <person name="Yoshizawa S."/>
            <person name="Kumagai Y."/>
            <person name="Kogure K."/>
        </authorList>
    </citation>
    <scope>NUCLEOTIDE SEQUENCE [LARGE SCALE GENOMIC DNA]</scope>
    <source>
        <strain evidence="5 6">SG-29</strain>
    </source>
</reference>
<dbReference type="Pfam" id="PF07638">
    <property type="entry name" value="Sigma70_ECF"/>
    <property type="match status" value="1"/>
</dbReference>
<dbReference type="EMBL" id="MQWB01000001">
    <property type="protein sequence ID" value="OZC01746.1"/>
    <property type="molecule type" value="Genomic_DNA"/>
</dbReference>
<feature type="domain" description="RNA polymerase sigma-70 ECF-like HTH" evidence="4">
    <location>
        <begin position="12"/>
        <end position="195"/>
    </location>
</feature>
<evidence type="ECO:0000256" key="3">
    <source>
        <dbReference type="ARBA" id="ARBA00023163"/>
    </source>
</evidence>
<dbReference type="InterPro" id="IPR013324">
    <property type="entry name" value="RNA_pol_sigma_r3/r4-like"/>
</dbReference>
<dbReference type="InterPro" id="IPR039425">
    <property type="entry name" value="RNA_pol_sigma-70-like"/>
</dbReference>
<dbReference type="InterPro" id="IPR036388">
    <property type="entry name" value="WH-like_DNA-bd_sf"/>
</dbReference>
<evidence type="ECO:0000313" key="6">
    <source>
        <dbReference type="Proteomes" id="UP000216446"/>
    </source>
</evidence>
<gene>
    <name evidence="5" type="ORF">BSZ36_01340</name>
</gene>
<evidence type="ECO:0000256" key="2">
    <source>
        <dbReference type="ARBA" id="ARBA00023082"/>
    </source>
</evidence>
<dbReference type="GO" id="GO:0016987">
    <property type="term" value="F:sigma factor activity"/>
    <property type="evidence" value="ECO:0007669"/>
    <property type="project" value="UniProtKB-KW"/>
</dbReference>
<dbReference type="NCBIfam" id="TIGR02937">
    <property type="entry name" value="sigma70-ECF"/>
    <property type="match status" value="1"/>
</dbReference>